<organism evidence="1 2">
    <name type="scientific">Vigna unguiculata</name>
    <name type="common">Cowpea</name>
    <dbReference type="NCBI Taxonomy" id="3917"/>
    <lineage>
        <taxon>Eukaryota</taxon>
        <taxon>Viridiplantae</taxon>
        <taxon>Streptophyta</taxon>
        <taxon>Embryophyta</taxon>
        <taxon>Tracheophyta</taxon>
        <taxon>Spermatophyta</taxon>
        <taxon>Magnoliopsida</taxon>
        <taxon>eudicotyledons</taxon>
        <taxon>Gunneridae</taxon>
        <taxon>Pentapetalae</taxon>
        <taxon>rosids</taxon>
        <taxon>fabids</taxon>
        <taxon>Fabales</taxon>
        <taxon>Fabaceae</taxon>
        <taxon>Papilionoideae</taxon>
        <taxon>50 kb inversion clade</taxon>
        <taxon>NPAAA clade</taxon>
        <taxon>indigoferoid/millettioid clade</taxon>
        <taxon>Phaseoleae</taxon>
        <taxon>Vigna</taxon>
    </lineage>
</organism>
<reference evidence="1 2" key="1">
    <citation type="submission" date="2019-04" db="EMBL/GenBank/DDBJ databases">
        <title>An improved genome assembly and genetic linkage map for asparagus bean, Vigna unguiculata ssp. sesquipedialis.</title>
        <authorList>
            <person name="Xia Q."/>
            <person name="Zhang R."/>
            <person name="Dong Y."/>
        </authorList>
    </citation>
    <scope>NUCLEOTIDE SEQUENCE [LARGE SCALE GENOMIC DNA]</scope>
    <source>
        <tissue evidence="1">Leaf</tissue>
    </source>
</reference>
<proteinExistence type="predicted"/>
<evidence type="ECO:0000313" key="1">
    <source>
        <dbReference type="EMBL" id="QCD83332.1"/>
    </source>
</evidence>
<dbReference type="EMBL" id="CP039346">
    <property type="protein sequence ID" value="QCD83332.1"/>
    <property type="molecule type" value="Genomic_DNA"/>
</dbReference>
<dbReference type="Proteomes" id="UP000501690">
    <property type="component" value="Linkage Group LG2"/>
</dbReference>
<name>A0A4D6L481_VIGUN</name>
<sequence length="113" mass="13500">MCAATRVRQWWRLTQICCCFEVNARGGGRRRAWCRLLWWQHDDLEKMVARRWRIMLLVRLAPHLVLLMEVRWLNTASAWRLPWLLVPQIDAGLASFTLPHELSLFFDQKEVQG</sequence>
<gene>
    <name evidence="1" type="ORF">DEO72_LG2g3676</name>
</gene>
<dbReference type="AlphaFoldDB" id="A0A4D6L481"/>
<evidence type="ECO:0000313" key="2">
    <source>
        <dbReference type="Proteomes" id="UP000501690"/>
    </source>
</evidence>
<keyword evidence="2" id="KW-1185">Reference proteome</keyword>
<accession>A0A4D6L481</accession>
<protein>
    <submittedName>
        <fullName evidence="1">Uncharacterized protein</fullName>
    </submittedName>
</protein>